<protein>
    <submittedName>
        <fullName evidence="2">Uncharacterized protein</fullName>
    </submittedName>
</protein>
<sequence length="87" mass="9437">MSIRCGKDVAPLHETLMKYKAHLSHSLGRKFFTPIIILVNLPSGFGIVFEFKFIAVSGGGGMKLTVKCPGKLESEFVYGCVTIGGME</sequence>
<comment type="caution">
    <text evidence="2">The sequence shown here is derived from an EMBL/GenBank/DDBJ whole genome shotgun (WGS) entry which is preliminary data.</text>
</comment>
<keyword evidence="1" id="KW-0812">Transmembrane</keyword>
<accession>A0AAV3YZ32</accession>
<evidence type="ECO:0000256" key="1">
    <source>
        <dbReference type="SAM" id="Phobius"/>
    </source>
</evidence>
<keyword evidence="1" id="KW-0472">Membrane</keyword>
<proteinExistence type="predicted"/>
<name>A0AAV3YZ32_9GAST</name>
<dbReference type="Proteomes" id="UP000735302">
    <property type="component" value="Unassembled WGS sequence"/>
</dbReference>
<evidence type="ECO:0000313" key="3">
    <source>
        <dbReference type="Proteomes" id="UP000735302"/>
    </source>
</evidence>
<feature type="transmembrane region" description="Helical" evidence="1">
    <location>
        <begin position="31"/>
        <end position="54"/>
    </location>
</feature>
<organism evidence="2 3">
    <name type="scientific">Plakobranchus ocellatus</name>
    <dbReference type="NCBI Taxonomy" id="259542"/>
    <lineage>
        <taxon>Eukaryota</taxon>
        <taxon>Metazoa</taxon>
        <taxon>Spiralia</taxon>
        <taxon>Lophotrochozoa</taxon>
        <taxon>Mollusca</taxon>
        <taxon>Gastropoda</taxon>
        <taxon>Heterobranchia</taxon>
        <taxon>Euthyneura</taxon>
        <taxon>Panpulmonata</taxon>
        <taxon>Sacoglossa</taxon>
        <taxon>Placobranchoidea</taxon>
        <taxon>Plakobranchidae</taxon>
        <taxon>Plakobranchus</taxon>
    </lineage>
</organism>
<keyword evidence="1" id="KW-1133">Transmembrane helix</keyword>
<dbReference type="AlphaFoldDB" id="A0AAV3YZ32"/>
<keyword evidence="3" id="KW-1185">Reference proteome</keyword>
<gene>
    <name evidence="2" type="ORF">PoB_001479400</name>
</gene>
<dbReference type="EMBL" id="BLXT01001848">
    <property type="protein sequence ID" value="GFN88288.1"/>
    <property type="molecule type" value="Genomic_DNA"/>
</dbReference>
<reference evidence="2 3" key="1">
    <citation type="journal article" date="2021" name="Elife">
        <title>Chloroplast acquisition without the gene transfer in kleptoplastic sea slugs, Plakobranchus ocellatus.</title>
        <authorList>
            <person name="Maeda T."/>
            <person name="Takahashi S."/>
            <person name="Yoshida T."/>
            <person name="Shimamura S."/>
            <person name="Takaki Y."/>
            <person name="Nagai Y."/>
            <person name="Toyoda A."/>
            <person name="Suzuki Y."/>
            <person name="Arimoto A."/>
            <person name="Ishii H."/>
            <person name="Satoh N."/>
            <person name="Nishiyama T."/>
            <person name="Hasebe M."/>
            <person name="Maruyama T."/>
            <person name="Minagawa J."/>
            <person name="Obokata J."/>
            <person name="Shigenobu S."/>
        </authorList>
    </citation>
    <scope>NUCLEOTIDE SEQUENCE [LARGE SCALE GENOMIC DNA]</scope>
</reference>
<evidence type="ECO:0000313" key="2">
    <source>
        <dbReference type="EMBL" id="GFN88288.1"/>
    </source>
</evidence>